<name>A0AAW8DIG0_9MICC</name>
<dbReference type="EMBL" id="JAUSTF010000001">
    <property type="protein sequence ID" value="MDQ0178633.1"/>
    <property type="molecule type" value="Genomic_DNA"/>
</dbReference>
<dbReference type="Proteomes" id="UP001242995">
    <property type="component" value="Unassembled WGS sequence"/>
</dbReference>
<dbReference type="EMBL" id="JAUSRG010000006">
    <property type="protein sequence ID" value="MDP9905627.1"/>
    <property type="molecule type" value="Genomic_DNA"/>
</dbReference>
<dbReference type="Proteomes" id="UP001230951">
    <property type="component" value="Unassembled WGS sequence"/>
</dbReference>
<accession>A0AAW8DIG0</accession>
<comment type="caution">
    <text evidence="2">The sequence shown here is derived from an EMBL/GenBank/DDBJ whole genome shotgun (WGS) entry which is preliminary data.</text>
</comment>
<sequence>MSSNAFTSGNASVDRRTPTIASDVATVTGGAGTLIAGHPETALAGIGMSYVKASPGGKYLAEDGSVSPAPDFKQQIALDCLDPTDLFPTTLGWIDFTHVIVTSGSQAMLVDVSSTPKPTCQPIIPPTDKSIYGMALSEDGTTLTFDADNASGGRTTYGVPMSSPLSAPKTISSTSTRTPVRTVFRPGNF</sequence>
<evidence type="ECO:0000313" key="3">
    <source>
        <dbReference type="EMBL" id="MDQ0178633.1"/>
    </source>
</evidence>
<protein>
    <submittedName>
        <fullName evidence="2">Uncharacterized protein</fullName>
    </submittedName>
</protein>
<dbReference type="AlphaFoldDB" id="A0AAW8DIG0"/>
<evidence type="ECO:0000313" key="5">
    <source>
        <dbReference type="Proteomes" id="UP001242995"/>
    </source>
</evidence>
<organism evidence="2 5">
    <name type="scientific">Arthrobacter bambusae</name>
    <dbReference type="NCBI Taxonomy" id="1338426"/>
    <lineage>
        <taxon>Bacteria</taxon>
        <taxon>Bacillati</taxon>
        <taxon>Actinomycetota</taxon>
        <taxon>Actinomycetes</taxon>
        <taxon>Micrococcales</taxon>
        <taxon>Micrococcaceae</taxon>
        <taxon>Arthrobacter</taxon>
    </lineage>
</organism>
<reference evidence="2 4" key="1">
    <citation type="submission" date="2023-07" db="EMBL/GenBank/DDBJ databases">
        <title>Sorghum-associated microbial communities from plants grown in Nebraska, USA.</title>
        <authorList>
            <person name="Schachtman D."/>
        </authorList>
    </citation>
    <scope>NUCLEOTIDE SEQUENCE</scope>
    <source>
        <strain evidence="2">DS1006</strain>
        <strain evidence="3 4">DS1016</strain>
    </source>
</reference>
<evidence type="ECO:0000313" key="2">
    <source>
        <dbReference type="EMBL" id="MDP9905627.1"/>
    </source>
</evidence>
<feature type="region of interest" description="Disordered" evidence="1">
    <location>
        <begin position="156"/>
        <end position="176"/>
    </location>
</feature>
<proteinExistence type="predicted"/>
<dbReference type="RefSeq" id="WP_306961775.1">
    <property type="nucleotide sequence ID" value="NZ_JAUSRG010000006.1"/>
</dbReference>
<keyword evidence="4" id="KW-1185">Reference proteome</keyword>
<evidence type="ECO:0000256" key="1">
    <source>
        <dbReference type="SAM" id="MobiDB-lite"/>
    </source>
</evidence>
<gene>
    <name evidence="2" type="ORF">J2S90_002598</name>
    <name evidence="3" type="ORF">J2S93_000040</name>
</gene>
<evidence type="ECO:0000313" key="4">
    <source>
        <dbReference type="Proteomes" id="UP001230951"/>
    </source>
</evidence>